<evidence type="ECO:0000313" key="1">
    <source>
        <dbReference type="EMBL" id="CAG6779533.1"/>
    </source>
</evidence>
<organism evidence="1">
    <name type="scientific">Cacopsylla melanoneura</name>
    <dbReference type="NCBI Taxonomy" id="428564"/>
    <lineage>
        <taxon>Eukaryota</taxon>
        <taxon>Metazoa</taxon>
        <taxon>Ecdysozoa</taxon>
        <taxon>Arthropoda</taxon>
        <taxon>Hexapoda</taxon>
        <taxon>Insecta</taxon>
        <taxon>Pterygota</taxon>
        <taxon>Neoptera</taxon>
        <taxon>Paraneoptera</taxon>
        <taxon>Hemiptera</taxon>
        <taxon>Sternorrhyncha</taxon>
        <taxon>Psylloidea</taxon>
        <taxon>Psyllidae</taxon>
        <taxon>Psyllinae</taxon>
        <taxon>Cacopsylla</taxon>
    </lineage>
</organism>
<accession>A0A8D9F6K4</accession>
<protein>
    <submittedName>
        <fullName evidence="1">Uncharacterized protein</fullName>
    </submittedName>
</protein>
<dbReference type="EMBL" id="HBUF01614462">
    <property type="protein sequence ID" value="CAG6779533.1"/>
    <property type="molecule type" value="Transcribed_RNA"/>
</dbReference>
<sequence length="102" mass="11885">MFCPEGIFICEPKNRNGTFRFKTAILKNRAELSLIRGIFSVNARSYSKHFHLKENKIHSTTLLGKEQKQKVKFCIVCQDFANFPLTKVSGFCLLIRWIHLHT</sequence>
<name>A0A8D9F6K4_9HEMI</name>
<reference evidence="1" key="1">
    <citation type="submission" date="2021-05" db="EMBL/GenBank/DDBJ databases">
        <authorList>
            <person name="Alioto T."/>
            <person name="Alioto T."/>
            <person name="Gomez Garrido J."/>
        </authorList>
    </citation>
    <scope>NUCLEOTIDE SEQUENCE</scope>
</reference>
<dbReference type="AlphaFoldDB" id="A0A8D9F6K4"/>
<proteinExistence type="predicted"/>